<gene>
    <name evidence="1" type="ORF">DPN68_11485</name>
</gene>
<dbReference type="Pfam" id="PF10677">
    <property type="entry name" value="DUF2490"/>
    <property type="match status" value="1"/>
</dbReference>
<evidence type="ECO:0000313" key="1">
    <source>
        <dbReference type="EMBL" id="RBA27591.1"/>
    </source>
</evidence>
<dbReference type="EMBL" id="QLST01000016">
    <property type="protein sequence ID" value="RBA27591.1"/>
    <property type="molecule type" value="Genomic_DNA"/>
</dbReference>
<organism evidence="1 2">
    <name type="scientific">Flavobacterium tibetense</name>
    <dbReference type="NCBI Taxonomy" id="2233533"/>
    <lineage>
        <taxon>Bacteria</taxon>
        <taxon>Pseudomonadati</taxon>
        <taxon>Bacteroidota</taxon>
        <taxon>Flavobacteriia</taxon>
        <taxon>Flavobacteriales</taxon>
        <taxon>Flavobacteriaceae</taxon>
        <taxon>Flavobacterium</taxon>
    </lineage>
</organism>
<reference evidence="1 2" key="1">
    <citation type="submission" date="2018-06" db="EMBL/GenBank/DDBJ databases">
        <title>Flavobacterium tibetense sp. nov., isolated from a wetland YonghuCo on Tibetan Plateau.</title>
        <authorList>
            <person name="Xing P."/>
            <person name="Phurbu D."/>
            <person name="Lu H."/>
        </authorList>
    </citation>
    <scope>NUCLEOTIDE SEQUENCE [LARGE SCALE GENOMIC DNA]</scope>
    <source>
        <strain evidence="1 2">YH5</strain>
    </source>
</reference>
<proteinExistence type="predicted"/>
<evidence type="ECO:0008006" key="3">
    <source>
        <dbReference type="Google" id="ProtNLM"/>
    </source>
</evidence>
<keyword evidence="2" id="KW-1185">Reference proteome</keyword>
<dbReference type="Proteomes" id="UP000253319">
    <property type="component" value="Unassembled WGS sequence"/>
</dbReference>
<accession>A0A365NZG8</accession>
<evidence type="ECO:0000313" key="2">
    <source>
        <dbReference type="Proteomes" id="UP000253319"/>
    </source>
</evidence>
<dbReference type="AlphaFoldDB" id="A0A365NZG8"/>
<protein>
    <recommendedName>
        <fullName evidence="3">DUF2490 domain-containing protein</fullName>
    </recommendedName>
</protein>
<name>A0A365NZG8_9FLAO</name>
<sequence>MIIFLVLLTHKAFIFKCRTLFLLFNKIGKPLKLLFRTLFFLFLSLLSKAQDQKIVYPHQVFWHKTEINEFFDENWGVGADLVYRSKNELNSGGMFDSHLRTSIRPWINYQFNKNSRLSISPIGYMYTNEYIGKEEDYLREPYYELRTTFQFFHHQKPESGKWMHTWRYRYELRWQEQANSDDYRFLMRFRLRYRLRYMINTNDFYENNTLYAAVSNEIGLNIGKNVTYNTFNQNRLYVGLGYRFLDVARIELRYVDRFRTRGSTGIEFDHGRGLMIGFYIDQLSGLWKSDDQGVRYSD</sequence>
<comment type="caution">
    <text evidence="1">The sequence shown here is derived from an EMBL/GenBank/DDBJ whole genome shotgun (WGS) entry which is preliminary data.</text>
</comment>
<dbReference type="InterPro" id="IPR019619">
    <property type="entry name" value="DUF2490"/>
</dbReference>